<keyword evidence="3" id="KW-1185">Reference proteome</keyword>
<feature type="transmembrane region" description="Helical" evidence="1">
    <location>
        <begin position="196"/>
        <end position="220"/>
    </location>
</feature>
<dbReference type="Pfam" id="PF13398">
    <property type="entry name" value="Peptidase_M50B"/>
    <property type="match status" value="1"/>
</dbReference>
<protein>
    <recommendedName>
        <fullName evidence="4">Peptidase M50B-like-domain-containing protein</fullName>
    </recommendedName>
</protein>
<sequence>MAPFHVARGLDHLTRALFDADSTEQIIPRFSPSHGLLRRSLTVNHTQAVTLGVIVAYIVAIALLWNLPYVRWSLWPFKMLVIAFHEFGHAITACCTGGRVKCISLDPREGGVTYMQGGIGALTLPAGYLGSSLIGALLIFCGFDIVASKLASIVLGVCFLLTLWWARRDWLTIITVLFAVGLLVACWFIAHAEALRFVVLFIGVMSALYSVWDICDDLILRKVNSSDSSVFAQRYGGSSRCWGVIWSLVSVAFMAVAIVAGIAAFPESFSEQEKDSEHFIPTR</sequence>
<dbReference type="Proteomes" id="UP000053958">
    <property type="component" value="Unassembled WGS sequence"/>
</dbReference>
<feature type="transmembrane region" description="Helical" evidence="1">
    <location>
        <begin position="241"/>
        <end position="265"/>
    </location>
</feature>
<evidence type="ECO:0000256" key="1">
    <source>
        <dbReference type="SAM" id="Phobius"/>
    </source>
</evidence>
<dbReference type="PANTHER" id="PTHR33979:SF2">
    <property type="entry name" value="PEPTIDASE M50B-LIKE-DOMAIN-CONTAINING PROTEIN"/>
    <property type="match status" value="1"/>
</dbReference>
<feature type="transmembrane region" description="Helical" evidence="1">
    <location>
        <begin position="170"/>
        <end position="190"/>
    </location>
</feature>
<accession>A0A0F4YNE7</accession>
<dbReference type="EMBL" id="LASV01000321">
    <property type="protein sequence ID" value="KKA19764.1"/>
    <property type="molecule type" value="Genomic_DNA"/>
</dbReference>
<dbReference type="PANTHER" id="PTHR33979">
    <property type="entry name" value="OS02G0221600 PROTEIN"/>
    <property type="match status" value="1"/>
</dbReference>
<dbReference type="OrthoDB" id="40823at2759"/>
<dbReference type="AlphaFoldDB" id="A0A0F4YNE7"/>
<evidence type="ECO:0000313" key="3">
    <source>
        <dbReference type="Proteomes" id="UP000053958"/>
    </source>
</evidence>
<comment type="caution">
    <text evidence="2">The sequence shown here is derived from an EMBL/GenBank/DDBJ whole genome shotgun (WGS) entry which is preliminary data.</text>
</comment>
<reference evidence="2 3" key="1">
    <citation type="submission" date="2015-04" db="EMBL/GenBank/DDBJ databases">
        <authorList>
            <person name="Heijne W.H."/>
            <person name="Fedorova N.D."/>
            <person name="Nierman W.C."/>
            <person name="Vollebregt A.W."/>
            <person name="Zhao Z."/>
            <person name="Wu L."/>
            <person name="Kumar M."/>
            <person name="Stam H."/>
            <person name="van den Berg M.A."/>
            <person name="Pel H.J."/>
        </authorList>
    </citation>
    <scope>NUCLEOTIDE SEQUENCE [LARGE SCALE GENOMIC DNA]</scope>
    <source>
        <strain evidence="2 3">CBS 393.64</strain>
    </source>
</reference>
<gene>
    <name evidence="2" type="ORF">T310_6256</name>
</gene>
<evidence type="ECO:0008006" key="4">
    <source>
        <dbReference type="Google" id="ProtNLM"/>
    </source>
</evidence>
<evidence type="ECO:0000313" key="2">
    <source>
        <dbReference type="EMBL" id="KKA19764.1"/>
    </source>
</evidence>
<keyword evidence="1" id="KW-0812">Transmembrane</keyword>
<organism evidence="2 3">
    <name type="scientific">Rasamsonia emersonii (strain ATCC 16479 / CBS 393.64 / IMI 116815)</name>
    <dbReference type="NCBI Taxonomy" id="1408163"/>
    <lineage>
        <taxon>Eukaryota</taxon>
        <taxon>Fungi</taxon>
        <taxon>Dikarya</taxon>
        <taxon>Ascomycota</taxon>
        <taxon>Pezizomycotina</taxon>
        <taxon>Eurotiomycetes</taxon>
        <taxon>Eurotiomycetidae</taxon>
        <taxon>Eurotiales</taxon>
        <taxon>Trichocomaceae</taxon>
        <taxon>Rasamsonia</taxon>
    </lineage>
</organism>
<feature type="transmembrane region" description="Helical" evidence="1">
    <location>
        <begin position="133"/>
        <end position="163"/>
    </location>
</feature>
<dbReference type="STRING" id="1408163.A0A0F4YNE7"/>
<keyword evidence="1" id="KW-0472">Membrane</keyword>
<proteinExistence type="predicted"/>
<keyword evidence="1" id="KW-1133">Transmembrane helix</keyword>
<name>A0A0F4YNE7_RASE3</name>
<feature type="transmembrane region" description="Helical" evidence="1">
    <location>
        <begin position="48"/>
        <end position="67"/>
    </location>
</feature>
<dbReference type="GeneID" id="25318566"/>
<dbReference type="InterPro" id="IPR049500">
    <property type="entry name" value="Peptidase_M50B-like"/>
</dbReference>
<dbReference type="RefSeq" id="XP_013326376.1">
    <property type="nucleotide sequence ID" value="XM_013470922.1"/>
</dbReference>